<dbReference type="STRING" id="158189.SpiBuddy_0296"/>
<dbReference type="GO" id="GO:0000150">
    <property type="term" value="F:DNA strand exchange activity"/>
    <property type="evidence" value="ECO:0007669"/>
    <property type="project" value="InterPro"/>
</dbReference>
<dbReference type="eggNOG" id="COG1961">
    <property type="taxonomic scope" value="Bacteria"/>
</dbReference>
<evidence type="ECO:0000313" key="4">
    <source>
        <dbReference type="Proteomes" id="UP000008466"/>
    </source>
</evidence>
<evidence type="ECO:0000313" key="3">
    <source>
        <dbReference type="EMBL" id="ADY12134.1"/>
    </source>
</evidence>
<sequence>MAKTNIKIIEVAPHQKHSRQRMESAVVRVAAYCRVSTLSEEQELSYETQCTYYRNLVASDPALELVGVYGDRGCSGVMMKSRPQFLRMMQDCKDGKIDYVMVKSVSRFARNLADCLECVRALKGMGIPVLFEREGIDTMDDRAEMILSMLAAIAQEESNSLSMNIKWAFEKRQESGIAARRVPYGYRKAAVSDTHISEWVIHQPEAKRVRLMFTMAGKGCRYKEILTALRDLETKENQSTRWYHDKLYRMLRSEVYKGDVLTTKQYVVDYLSKKQRRNEGQRPQFYIEDHHPPIVEVSLFDHVQKLLDSGALRHYAKH</sequence>
<dbReference type="InterPro" id="IPR036162">
    <property type="entry name" value="Resolvase-like_N_sf"/>
</dbReference>
<feature type="domain" description="Recombinase" evidence="2">
    <location>
        <begin position="183"/>
        <end position="313"/>
    </location>
</feature>
<dbReference type="KEGG" id="sbu:SpiBuddy_0296"/>
<accession>F0RU48</accession>
<dbReference type="AlphaFoldDB" id="F0RU48"/>
<dbReference type="SUPFAM" id="SSF53041">
    <property type="entry name" value="Resolvase-like"/>
    <property type="match status" value="1"/>
</dbReference>
<feature type="domain" description="Resolvase/invertase-type recombinase catalytic" evidence="1">
    <location>
        <begin position="28"/>
        <end position="184"/>
    </location>
</feature>
<dbReference type="HOGENOM" id="CLU_010686_0_4_12"/>
<proteinExistence type="predicted"/>
<dbReference type="InterPro" id="IPR011109">
    <property type="entry name" value="DNA_bind_recombinase_dom"/>
</dbReference>
<dbReference type="Gene3D" id="3.90.1750.20">
    <property type="entry name" value="Putative Large Serine Recombinase, Chain B, Domain 2"/>
    <property type="match status" value="1"/>
</dbReference>
<keyword evidence="4" id="KW-1185">Reference proteome</keyword>
<dbReference type="Proteomes" id="UP000008466">
    <property type="component" value="Chromosome"/>
</dbReference>
<dbReference type="SMART" id="SM00857">
    <property type="entry name" value="Resolvase"/>
    <property type="match status" value="1"/>
</dbReference>
<dbReference type="Pfam" id="PF00239">
    <property type="entry name" value="Resolvase"/>
    <property type="match status" value="1"/>
</dbReference>
<name>F0RU48_SPHGB</name>
<reference evidence="4" key="1">
    <citation type="submission" date="2011-02" db="EMBL/GenBank/DDBJ databases">
        <title>Complete sequence of Spirochaeta sp. Buddy.</title>
        <authorList>
            <person name="Lucas S."/>
            <person name="Copeland A."/>
            <person name="Lapidus A."/>
            <person name="Cheng J.-F."/>
            <person name="Goodwin L."/>
            <person name="Pitluck S."/>
            <person name="Zeytun A."/>
            <person name="Detter J.C."/>
            <person name="Han C."/>
            <person name="Tapia R."/>
            <person name="Land M."/>
            <person name="Hauser L."/>
            <person name="Kyrpides N."/>
            <person name="Ivanova N."/>
            <person name="Mikhailova N."/>
            <person name="Pagani I."/>
            <person name="Ritalahti K.M."/>
            <person name="Loeffler F.E."/>
            <person name="Woyke T."/>
        </authorList>
    </citation>
    <scope>NUCLEOTIDE SEQUENCE [LARGE SCALE GENOMIC DNA]</scope>
    <source>
        <strain evidence="4">ATCC BAA-1886 / DSM 22777 / Buddy</strain>
    </source>
</reference>
<dbReference type="PROSITE" id="PS51737">
    <property type="entry name" value="RECOMBINASE_DNA_BIND"/>
    <property type="match status" value="1"/>
</dbReference>
<dbReference type="GO" id="GO:0003677">
    <property type="term" value="F:DNA binding"/>
    <property type="evidence" value="ECO:0007669"/>
    <property type="project" value="InterPro"/>
</dbReference>
<dbReference type="Pfam" id="PF07508">
    <property type="entry name" value="Recombinase"/>
    <property type="match status" value="1"/>
</dbReference>
<evidence type="ECO:0000259" key="2">
    <source>
        <dbReference type="PROSITE" id="PS51737"/>
    </source>
</evidence>
<evidence type="ECO:0000259" key="1">
    <source>
        <dbReference type="PROSITE" id="PS51736"/>
    </source>
</evidence>
<dbReference type="CDD" id="cd00338">
    <property type="entry name" value="Ser_Recombinase"/>
    <property type="match status" value="1"/>
</dbReference>
<dbReference type="InterPro" id="IPR038109">
    <property type="entry name" value="DNA_bind_recomb_sf"/>
</dbReference>
<organism evidence="3 4">
    <name type="scientific">Sphaerochaeta globosa (strain ATCC BAA-1886 / DSM 22777 / Buddy)</name>
    <name type="common">Spirochaeta sp. (strain Buddy)</name>
    <dbReference type="NCBI Taxonomy" id="158189"/>
    <lineage>
        <taxon>Bacteria</taxon>
        <taxon>Pseudomonadati</taxon>
        <taxon>Spirochaetota</taxon>
        <taxon>Spirochaetia</taxon>
        <taxon>Spirochaetales</taxon>
        <taxon>Sphaerochaetaceae</taxon>
        <taxon>Sphaerochaeta</taxon>
    </lineage>
</organism>
<protein>
    <submittedName>
        <fullName evidence="3">Resolvase domain</fullName>
    </submittedName>
</protein>
<dbReference type="InterPro" id="IPR050639">
    <property type="entry name" value="SSR_resolvase"/>
</dbReference>
<gene>
    <name evidence="3" type="ordered locus">SpiBuddy_0296</name>
</gene>
<dbReference type="InterPro" id="IPR006119">
    <property type="entry name" value="Resolv_N"/>
</dbReference>
<dbReference type="RefSeq" id="WP_013605987.1">
    <property type="nucleotide sequence ID" value="NC_015152.1"/>
</dbReference>
<dbReference type="Gene3D" id="3.40.50.1390">
    <property type="entry name" value="Resolvase, N-terminal catalytic domain"/>
    <property type="match status" value="1"/>
</dbReference>
<dbReference type="PANTHER" id="PTHR30461">
    <property type="entry name" value="DNA-INVERTASE FROM LAMBDOID PROPHAGE"/>
    <property type="match status" value="1"/>
</dbReference>
<dbReference type="PROSITE" id="PS51736">
    <property type="entry name" value="RECOMBINASES_3"/>
    <property type="match status" value="1"/>
</dbReference>
<dbReference type="PANTHER" id="PTHR30461:SF23">
    <property type="entry name" value="DNA RECOMBINASE-RELATED"/>
    <property type="match status" value="1"/>
</dbReference>
<dbReference type="EMBL" id="CP002541">
    <property type="protein sequence ID" value="ADY12134.1"/>
    <property type="molecule type" value="Genomic_DNA"/>
</dbReference>